<reference evidence="1" key="2">
    <citation type="journal article" date="2015" name="Fish Shellfish Immunol.">
        <title>Early steps in the European eel (Anguilla anguilla)-Vibrio vulnificus interaction in the gills: Role of the RtxA13 toxin.</title>
        <authorList>
            <person name="Callol A."/>
            <person name="Pajuelo D."/>
            <person name="Ebbesson L."/>
            <person name="Teles M."/>
            <person name="MacKenzie S."/>
            <person name="Amaro C."/>
        </authorList>
    </citation>
    <scope>NUCLEOTIDE SEQUENCE</scope>
</reference>
<sequence length="31" mass="3501">MGAFFVMVHQLLHGVEFALSDAVETLLQLHF</sequence>
<reference evidence="1" key="1">
    <citation type="submission" date="2014-11" db="EMBL/GenBank/DDBJ databases">
        <authorList>
            <person name="Amaro Gonzalez C."/>
        </authorList>
    </citation>
    <scope>NUCLEOTIDE SEQUENCE</scope>
</reference>
<name>A0A0E9U1H8_ANGAN</name>
<protein>
    <submittedName>
        <fullName evidence="1">Uncharacterized protein</fullName>
    </submittedName>
</protein>
<evidence type="ECO:0000313" key="1">
    <source>
        <dbReference type="EMBL" id="JAH58813.1"/>
    </source>
</evidence>
<dbReference type="EMBL" id="GBXM01049764">
    <property type="protein sequence ID" value="JAH58813.1"/>
    <property type="molecule type" value="Transcribed_RNA"/>
</dbReference>
<organism evidence="1">
    <name type="scientific">Anguilla anguilla</name>
    <name type="common">European freshwater eel</name>
    <name type="synonym">Muraena anguilla</name>
    <dbReference type="NCBI Taxonomy" id="7936"/>
    <lineage>
        <taxon>Eukaryota</taxon>
        <taxon>Metazoa</taxon>
        <taxon>Chordata</taxon>
        <taxon>Craniata</taxon>
        <taxon>Vertebrata</taxon>
        <taxon>Euteleostomi</taxon>
        <taxon>Actinopterygii</taxon>
        <taxon>Neopterygii</taxon>
        <taxon>Teleostei</taxon>
        <taxon>Anguilliformes</taxon>
        <taxon>Anguillidae</taxon>
        <taxon>Anguilla</taxon>
    </lineage>
</organism>
<dbReference type="AlphaFoldDB" id="A0A0E9U1H8"/>
<proteinExistence type="predicted"/>
<accession>A0A0E9U1H8</accession>